<keyword evidence="2" id="KW-0238">DNA-binding</keyword>
<protein>
    <submittedName>
        <fullName evidence="5">Transcriptional regulator, LuxR family</fullName>
    </submittedName>
</protein>
<gene>
    <name evidence="5" type="ordered locus">Hden_1885</name>
</gene>
<dbReference type="Pfam" id="PF00196">
    <property type="entry name" value="GerE"/>
    <property type="match status" value="1"/>
</dbReference>
<feature type="domain" description="HTH luxR-type" evidence="4">
    <location>
        <begin position="167"/>
        <end position="232"/>
    </location>
</feature>
<dbReference type="SUPFAM" id="SSF46894">
    <property type="entry name" value="C-terminal effector domain of the bipartite response regulators"/>
    <property type="match status" value="1"/>
</dbReference>
<dbReference type="SMART" id="SM00421">
    <property type="entry name" value="HTH_LUXR"/>
    <property type="match status" value="1"/>
</dbReference>
<dbReference type="InterPro" id="IPR000792">
    <property type="entry name" value="Tscrpt_reg_LuxR_C"/>
</dbReference>
<keyword evidence="1" id="KW-0805">Transcription regulation</keyword>
<evidence type="ECO:0000256" key="1">
    <source>
        <dbReference type="ARBA" id="ARBA00023015"/>
    </source>
</evidence>
<dbReference type="PANTHER" id="PTHR44688">
    <property type="entry name" value="DNA-BINDING TRANSCRIPTIONAL ACTIVATOR DEVR_DOSR"/>
    <property type="match status" value="1"/>
</dbReference>
<dbReference type="EMBL" id="CP002083">
    <property type="protein sequence ID" value="ADJ23688.1"/>
    <property type="molecule type" value="Genomic_DNA"/>
</dbReference>
<dbReference type="STRING" id="582899.Hden_1885"/>
<evidence type="ECO:0000313" key="6">
    <source>
        <dbReference type="Proteomes" id="UP000002033"/>
    </source>
</evidence>
<dbReference type="Proteomes" id="UP000002033">
    <property type="component" value="Chromosome"/>
</dbReference>
<dbReference type="Gene3D" id="1.10.10.10">
    <property type="entry name" value="Winged helix-like DNA-binding domain superfamily/Winged helix DNA-binding domain"/>
    <property type="match status" value="1"/>
</dbReference>
<keyword evidence="6" id="KW-1185">Reference proteome</keyword>
<dbReference type="KEGG" id="hdn:Hden_1885"/>
<dbReference type="HOGENOM" id="CLU_1233671_0_0_5"/>
<name>D8JZ86_HYPDA</name>
<dbReference type="eggNOG" id="COG2197">
    <property type="taxonomic scope" value="Bacteria"/>
</dbReference>
<dbReference type="PROSITE" id="PS00622">
    <property type="entry name" value="HTH_LUXR_1"/>
    <property type="match status" value="1"/>
</dbReference>
<dbReference type="InterPro" id="IPR036388">
    <property type="entry name" value="WH-like_DNA-bd_sf"/>
</dbReference>
<proteinExistence type="predicted"/>
<reference evidence="6" key="1">
    <citation type="journal article" date="2011" name="J. Bacteriol.">
        <title>Genome sequences of eight morphologically diverse alphaproteobacteria.</title>
        <authorList>
            <consortium name="US DOE Joint Genome Institute"/>
            <person name="Brown P.J."/>
            <person name="Kysela D.T."/>
            <person name="Buechlein A."/>
            <person name="Hemmerich C."/>
            <person name="Brun Y.V."/>
        </authorList>
    </citation>
    <scope>NUCLEOTIDE SEQUENCE [LARGE SCALE GENOMIC DNA]</scope>
    <source>
        <strain evidence="6">ATCC 51888 / DSM 1869 / NCIB 11706 / TK 0415</strain>
    </source>
</reference>
<keyword evidence="3" id="KW-0804">Transcription</keyword>
<evidence type="ECO:0000313" key="5">
    <source>
        <dbReference type="EMBL" id="ADJ23688.1"/>
    </source>
</evidence>
<dbReference type="PRINTS" id="PR00038">
    <property type="entry name" value="HTHLUXR"/>
</dbReference>
<accession>D8JZ86</accession>
<organism evidence="5 6">
    <name type="scientific">Hyphomicrobium denitrificans (strain ATCC 51888 / DSM 1869 / NCIMB 11706 / TK 0415)</name>
    <dbReference type="NCBI Taxonomy" id="582899"/>
    <lineage>
        <taxon>Bacteria</taxon>
        <taxon>Pseudomonadati</taxon>
        <taxon>Pseudomonadota</taxon>
        <taxon>Alphaproteobacteria</taxon>
        <taxon>Hyphomicrobiales</taxon>
        <taxon>Hyphomicrobiaceae</taxon>
        <taxon>Hyphomicrobium</taxon>
    </lineage>
</organism>
<dbReference type="GO" id="GO:0003677">
    <property type="term" value="F:DNA binding"/>
    <property type="evidence" value="ECO:0007669"/>
    <property type="project" value="UniProtKB-KW"/>
</dbReference>
<dbReference type="CDD" id="cd06170">
    <property type="entry name" value="LuxR_C_like"/>
    <property type="match status" value="1"/>
</dbReference>
<dbReference type="RefSeq" id="WP_013215847.1">
    <property type="nucleotide sequence ID" value="NC_014313.1"/>
</dbReference>
<evidence type="ECO:0000256" key="2">
    <source>
        <dbReference type="ARBA" id="ARBA00023125"/>
    </source>
</evidence>
<dbReference type="GO" id="GO:0006355">
    <property type="term" value="P:regulation of DNA-templated transcription"/>
    <property type="evidence" value="ECO:0007669"/>
    <property type="project" value="InterPro"/>
</dbReference>
<evidence type="ECO:0000259" key="4">
    <source>
        <dbReference type="PROSITE" id="PS50043"/>
    </source>
</evidence>
<dbReference type="InterPro" id="IPR016032">
    <property type="entry name" value="Sig_transdc_resp-reg_C-effctor"/>
</dbReference>
<dbReference type="PROSITE" id="PS50043">
    <property type="entry name" value="HTH_LUXR_2"/>
    <property type="match status" value="1"/>
</dbReference>
<evidence type="ECO:0000256" key="3">
    <source>
        <dbReference type="ARBA" id="ARBA00023163"/>
    </source>
</evidence>
<dbReference type="PANTHER" id="PTHR44688:SF16">
    <property type="entry name" value="DNA-BINDING TRANSCRIPTIONAL ACTIVATOR DEVR_DOSR"/>
    <property type="match status" value="1"/>
</dbReference>
<sequence>MTPPKSDLREPPVHVVLIDSRGIITGIQTHGSQPGAQSAHAGQANRDANPLLGRFTVGESYFDHCEDEGSRADVQALLRRKRTITSFVISSRTPRAKTVIVVLGVPVSPEAGSGALLMHVDVSSWARHDTADDGWQMPVTLNPALLQDTISKALVSQFAEPQRSYEAHPDIDSLSPRQREVLLLVAVGKSNLEISEELSCSLNTVKRHVTAVLQKLHLPNRTRAANLANQLNLLPPSKHRR</sequence>
<dbReference type="AlphaFoldDB" id="D8JZ86"/>